<gene>
    <name evidence="2" type="ORF">Tpal_794</name>
</gene>
<organism evidence="2 3">
    <name type="scientific">Trichococcus palustris</name>
    <dbReference type="NCBI Taxonomy" id="140314"/>
    <lineage>
        <taxon>Bacteria</taxon>
        <taxon>Bacillati</taxon>
        <taxon>Bacillota</taxon>
        <taxon>Bacilli</taxon>
        <taxon>Lactobacillales</taxon>
        <taxon>Carnobacteriaceae</taxon>
        <taxon>Trichococcus</taxon>
    </lineage>
</organism>
<sequence>MLKMRERVSNRMAANETAEKIERKMHGNERLRSEAKNTRVPVMHQLNTTPNGSSKETDEKNRTTYGDNSVTQADKKYLFKRIAASPYSFVQT</sequence>
<accession>A0A143YBD1</accession>
<proteinExistence type="predicted"/>
<dbReference type="AlphaFoldDB" id="A0A143YBD1"/>
<name>A0A143YBD1_9LACT</name>
<dbReference type="EMBL" id="FJNE01000002">
    <property type="protein sequence ID" value="CZQ86624.1"/>
    <property type="molecule type" value="Genomic_DNA"/>
</dbReference>
<feature type="compositionally biased region" description="Basic and acidic residues" evidence="1">
    <location>
        <begin position="17"/>
        <end position="37"/>
    </location>
</feature>
<protein>
    <submittedName>
        <fullName evidence="2">Uncharacterized protein</fullName>
    </submittedName>
</protein>
<reference evidence="2 3" key="1">
    <citation type="submission" date="2016-02" db="EMBL/GenBank/DDBJ databases">
        <authorList>
            <person name="Wen L."/>
            <person name="He K."/>
            <person name="Yang H."/>
        </authorList>
    </citation>
    <scope>NUCLEOTIDE SEQUENCE [LARGE SCALE GENOMIC DNA]</scope>
    <source>
        <strain evidence="2">Trichococcus palustris</strain>
    </source>
</reference>
<keyword evidence="3" id="KW-1185">Reference proteome</keyword>
<evidence type="ECO:0000256" key="1">
    <source>
        <dbReference type="SAM" id="MobiDB-lite"/>
    </source>
</evidence>
<evidence type="ECO:0000313" key="2">
    <source>
        <dbReference type="EMBL" id="CZQ86624.1"/>
    </source>
</evidence>
<dbReference type="RefSeq" id="WP_087031705.1">
    <property type="nucleotide sequence ID" value="NZ_FJNE01000002.1"/>
</dbReference>
<feature type="region of interest" description="Disordered" evidence="1">
    <location>
        <begin position="1"/>
        <end position="70"/>
    </location>
</feature>
<feature type="compositionally biased region" description="Polar residues" evidence="1">
    <location>
        <begin position="45"/>
        <end position="54"/>
    </location>
</feature>
<dbReference type="Proteomes" id="UP000242754">
    <property type="component" value="Unassembled WGS sequence"/>
</dbReference>
<evidence type="ECO:0000313" key="3">
    <source>
        <dbReference type="Proteomes" id="UP000242754"/>
    </source>
</evidence>